<dbReference type="GO" id="GO:0016020">
    <property type="term" value="C:membrane"/>
    <property type="evidence" value="ECO:0007669"/>
    <property type="project" value="InterPro"/>
</dbReference>
<comment type="similarity">
    <text evidence="1">Belongs to the thiolase-like superfamily. Chalcone/stilbene synthases family.</text>
</comment>
<dbReference type="GO" id="GO:0016747">
    <property type="term" value="F:acyltransferase activity, transferring groups other than amino-acyl groups"/>
    <property type="evidence" value="ECO:0007669"/>
    <property type="project" value="InterPro"/>
</dbReference>
<evidence type="ECO:0000259" key="4">
    <source>
        <dbReference type="Pfam" id="PF08392"/>
    </source>
</evidence>
<dbReference type="GO" id="GO:0006633">
    <property type="term" value="P:fatty acid biosynthetic process"/>
    <property type="evidence" value="ECO:0007669"/>
    <property type="project" value="UniProtKB-UniPathway"/>
</dbReference>
<keyword evidence="1" id="KW-0808">Transferase</keyword>
<dbReference type="EC" id="2.3.1.-" evidence="1"/>
<keyword evidence="6" id="KW-1185">Reference proteome</keyword>
<dbReference type="EMBL" id="FNXT01000077">
    <property type="protein sequence ID" value="SZX60584.1"/>
    <property type="molecule type" value="Genomic_DNA"/>
</dbReference>
<feature type="domain" description="FAE" evidence="4">
    <location>
        <begin position="43"/>
        <end position="325"/>
    </location>
</feature>
<dbReference type="InterPro" id="IPR012392">
    <property type="entry name" value="3-ktacl-CoA_syn"/>
</dbReference>
<gene>
    <name evidence="5" type="ORF">BQ4739_LOCUS1119</name>
</gene>
<dbReference type="Pfam" id="PF02797">
    <property type="entry name" value="Chal_sti_synt_C"/>
    <property type="match status" value="1"/>
</dbReference>
<accession>A0A383V7M5</accession>
<dbReference type="PIRSF" id="PIRSF036417">
    <property type="entry name" value="3-ktacl-CoA_syn"/>
    <property type="match status" value="1"/>
</dbReference>
<name>A0A383V7M5_TETOB</name>
<dbReference type="InterPro" id="IPR016039">
    <property type="entry name" value="Thiolase-like"/>
</dbReference>
<dbReference type="PANTHER" id="PTHR31561">
    <property type="entry name" value="3-KETOACYL-COA SYNTHASE"/>
    <property type="match status" value="1"/>
</dbReference>
<keyword evidence="1" id="KW-0012">Acyltransferase</keyword>
<evidence type="ECO:0000259" key="3">
    <source>
        <dbReference type="Pfam" id="PF02797"/>
    </source>
</evidence>
<evidence type="ECO:0000256" key="2">
    <source>
        <dbReference type="SAM" id="Phobius"/>
    </source>
</evidence>
<dbReference type="AlphaFoldDB" id="A0A383V7M5"/>
<evidence type="ECO:0000313" key="6">
    <source>
        <dbReference type="Proteomes" id="UP000256970"/>
    </source>
</evidence>
<keyword evidence="2" id="KW-0812">Transmembrane</keyword>
<dbReference type="STRING" id="3088.A0A383V7M5"/>
<feature type="transmembrane region" description="Helical" evidence="2">
    <location>
        <begin position="20"/>
        <end position="40"/>
    </location>
</feature>
<comment type="pathway">
    <text evidence="1">Lipid metabolism; fatty acid biosynthesis.</text>
</comment>
<evidence type="ECO:0000313" key="5">
    <source>
        <dbReference type="EMBL" id="SZX60584.1"/>
    </source>
</evidence>
<keyword evidence="2" id="KW-1133">Transmembrane helix</keyword>
<dbReference type="InterPro" id="IPR013601">
    <property type="entry name" value="FAE1_typ3_polyketide_synth"/>
</dbReference>
<feature type="domain" description="Chalcone/stilbene synthase C-terminal" evidence="3">
    <location>
        <begin position="356"/>
        <end position="433"/>
    </location>
</feature>
<dbReference type="CDD" id="cd00831">
    <property type="entry name" value="CHS_like"/>
    <property type="match status" value="1"/>
</dbReference>
<dbReference type="InterPro" id="IPR012328">
    <property type="entry name" value="Chalcone/stilbene_synt_C"/>
</dbReference>
<dbReference type="Pfam" id="PF08392">
    <property type="entry name" value="FAE1_CUT1_RppA"/>
    <property type="match status" value="1"/>
</dbReference>
<dbReference type="Gene3D" id="3.40.47.10">
    <property type="match status" value="1"/>
</dbReference>
<dbReference type="SUPFAM" id="SSF53901">
    <property type="entry name" value="Thiolase-like"/>
    <property type="match status" value="2"/>
</dbReference>
<organism evidence="5 6">
    <name type="scientific">Tetradesmus obliquus</name>
    <name type="common">Green alga</name>
    <name type="synonym">Acutodesmus obliquus</name>
    <dbReference type="NCBI Taxonomy" id="3088"/>
    <lineage>
        <taxon>Eukaryota</taxon>
        <taxon>Viridiplantae</taxon>
        <taxon>Chlorophyta</taxon>
        <taxon>core chlorophytes</taxon>
        <taxon>Chlorophyceae</taxon>
        <taxon>CS clade</taxon>
        <taxon>Sphaeropleales</taxon>
        <taxon>Scenedesmaceae</taxon>
        <taxon>Tetradesmus</taxon>
    </lineage>
</organism>
<keyword evidence="2" id="KW-0472">Membrane</keyword>
<dbReference type="UniPathway" id="UPA00094"/>
<proteinExistence type="inferred from homology"/>
<protein>
    <recommendedName>
        <fullName evidence="1">3-ketoacyl-CoA synthase</fullName>
        <ecNumber evidence="1">2.3.1.-</ecNumber>
    </recommendedName>
</protein>
<dbReference type="Proteomes" id="UP000256970">
    <property type="component" value="Unassembled WGS sequence"/>
</dbReference>
<evidence type="ECO:0000256" key="1">
    <source>
        <dbReference type="PIRNR" id="PIRNR036417"/>
    </source>
</evidence>
<reference evidence="5 6" key="1">
    <citation type="submission" date="2016-10" db="EMBL/GenBank/DDBJ databases">
        <authorList>
            <person name="Cai Z."/>
        </authorList>
    </citation>
    <scope>NUCLEOTIDE SEQUENCE [LARGE SCALE GENOMIC DNA]</scope>
</reference>
<sequence>MVHVLEVCSAAAHCASATPLLVIAAGAVLLSLALLCYILFPPKRHVYVLDFAVHKPHSSWRFPRSRIGELCRGKFSEADVAFQERMAYRTGLSDDTAVCPAIQSGDESNCTMEAARFEFGATCITTVTELFAKTGVKPHQVNFVITNSSLFNPTPSLSAMIMNHFKMSGRTINYSLGGMGCSAGVIALDLARELLGQHPNSVALVVSHENITNNYYSGSDKSMLIPNVLFRCNGSAVLLTNRRCDVPRAKYTISHIVRTNLAADDTAYNCVMQTEDAERKVGVRLNKDLIQVGARALRENMTALGPKVLPYSEQAKFAANLVLRKAAKLQPALAARLPAAWLQPYTPDFRKAFEHYCIHTGGRGIIDGLEKEMQLSRQQVEASRASLYRFGNTSSTSVWYELAFIESQRGLAAGERVWQLAFGSGFKFNSSVLVARRRIRDASHAAWDGFDGEVMWRELDELEASAAAARAAKAAAAAAAAAAGGDKAACS</sequence>